<dbReference type="GO" id="GO:0016020">
    <property type="term" value="C:membrane"/>
    <property type="evidence" value="ECO:0007669"/>
    <property type="project" value="TreeGrafter"/>
</dbReference>
<dbReference type="InterPro" id="IPR050266">
    <property type="entry name" value="AB_hydrolase_sf"/>
</dbReference>
<evidence type="ECO:0000259" key="1">
    <source>
        <dbReference type="Pfam" id="PF00561"/>
    </source>
</evidence>
<name>A0A1I3V3F0_9RHOB</name>
<dbReference type="RefSeq" id="WP_175484975.1">
    <property type="nucleotide sequence ID" value="NZ_FORA01000013.1"/>
</dbReference>
<dbReference type="Proteomes" id="UP000199110">
    <property type="component" value="Unassembled WGS sequence"/>
</dbReference>
<dbReference type="EMBL" id="FORA01000013">
    <property type="protein sequence ID" value="SFJ89473.1"/>
    <property type="molecule type" value="Genomic_DNA"/>
</dbReference>
<proteinExistence type="predicted"/>
<reference evidence="2 3" key="1">
    <citation type="submission" date="2016-10" db="EMBL/GenBank/DDBJ databases">
        <authorList>
            <person name="de Groot N.N."/>
        </authorList>
    </citation>
    <scope>NUCLEOTIDE SEQUENCE [LARGE SCALE GENOMIC DNA]</scope>
    <source>
        <strain evidence="2 3">DSM 19073</strain>
    </source>
</reference>
<dbReference type="PRINTS" id="PR00111">
    <property type="entry name" value="ABHYDROLASE"/>
</dbReference>
<dbReference type="GO" id="GO:0046464">
    <property type="term" value="P:acylglycerol catabolic process"/>
    <property type="evidence" value="ECO:0007669"/>
    <property type="project" value="TreeGrafter"/>
</dbReference>
<dbReference type="PANTHER" id="PTHR43798">
    <property type="entry name" value="MONOACYLGLYCEROL LIPASE"/>
    <property type="match status" value="1"/>
</dbReference>
<feature type="domain" description="AB hydrolase-1" evidence="1">
    <location>
        <begin position="65"/>
        <end position="290"/>
    </location>
</feature>
<dbReference type="Pfam" id="PF00561">
    <property type="entry name" value="Abhydrolase_1"/>
    <property type="match status" value="1"/>
</dbReference>
<dbReference type="InterPro" id="IPR000073">
    <property type="entry name" value="AB_hydrolase_1"/>
</dbReference>
<sequence length="304" mass="32737">MKRVLIWLGSIVALIVAAALGLLFLAPATVVSLTQWQAARAAGLESKTVDVNGYEVHYFEGGQGPILVMLHGMADDRHSFVGTAGALTDSYHVILPDLRGHGDNAPDPGLDYSIVGQRDFVRGFSRVLDLDHFFLAGNSMGGHVSAAFTLEYPEMVDRLILVNAAGLVVDDTVVYGGFGDTIETEEQFDALMARVMYNPPSVPGPIKRHLIATTNARVDFINGLAAAVREGPQYDLLDQIAAIQVPTLVLWGEEDVVVPMAVANAYAERIPSAELVLLPEAGHSPQLEAPDRVAKAIRDFLRAE</sequence>
<organism evidence="2 3">
    <name type="scientific">Jannaschia pohangensis</name>
    <dbReference type="NCBI Taxonomy" id="390807"/>
    <lineage>
        <taxon>Bacteria</taxon>
        <taxon>Pseudomonadati</taxon>
        <taxon>Pseudomonadota</taxon>
        <taxon>Alphaproteobacteria</taxon>
        <taxon>Rhodobacterales</taxon>
        <taxon>Roseobacteraceae</taxon>
        <taxon>Jannaschia</taxon>
    </lineage>
</organism>
<evidence type="ECO:0000313" key="3">
    <source>
        <dbReference type="Proteomes" id="UP000199110"/>
    </source>
</evidence>
<dbReference type="InterPro" id="IPR000639">
    <property type="entry name" value="Epox_hydrolase-like"/>
</dbReference>
<gene>
    <name evidence="2" type="ORF">SAMN04488095_0072</name>
</gene>
<dbReference type="Gene3D" id="3.40.50.1820">
    <property type="entry name" value="alpha/beta hydrolase"/>
    <property type="match status" value="1"/>
</dbReference>
<dbReference type="SUPFAM" id="SSF53474">
    <property type="entry name" value="alpha/beta-Hydrolases"/>
    <property type="match status" value="1"/>
</dbReference>
<dbReference type="GO" id="GO:0047372">
    <property type="term" value="F:monoacylglycerol lipase activity"/>
    <property type="evidence" value="ECO:0007669"/>
    <property type="project" value="TreeGrafter"/>
</dbReference>
<keyword evidence="3" id="KW-1185">Reference proteome</keyword>
<dbReference type="PRINTS" id="PR00412">
    <property type="entry name" value="EPOXHYDRLASE"/>
</dbReference>
<dbReference type="PANTHER" id="PTHR43798:SF5">
    <property type="entry name" value="MONOACYLGLYCEROL LIPASE ABHD6"/>
    <property type="match status" value="1"/>
</dbReference>
<protein>
    <submittedName>
        <fullName evidence="2">Pimeloyl-ACP methyl ester carboxylesterase</fullName>
    </submittedName>
</protein>
<evidence type="ECO:0000313" key="2">
    <source>
        <dbReference type="EMBL" id="SFJ89473.1"/>
    </source>
</evidence>
<dbReference type="STRING" id="390807.SAMN04488095_0072"/>
<dbReference type="InterPro" id="IPR029058">
    <property type="entry name" value="AB_hydrolase_fold"/>
</dbReference>
<dbReference type="AlphaFoldDB" id="A0A1I3V3F0"/>
<accession>A0A1I3V3F0</accession>